<evidence type="ECO:0000313" key="1">
    <source>
        <dbReference type="EMBL" id="JAP91062.1"/>
    </source>
</evidence>
<gene>
    <name evidence="1" type="ORF">TPC1_17433</name>
</gene>
<sequence length="574" mass="65820">MFTSRTDRKLHLEIPAGAHLSPQQYVTQFTSLKPLVKKPTCGKELFIPTGLEQELAKAQESPGIGAYNINHEPQYVRHQPEMAIFASLQERFQDTREVAQKTDVVTEENPIPQRQPVNPPRLEKELVDKLESIPTKPKQPLIRPENVQNVDIYNNPSPGDYDVTNNNPLPTTEQKIVPVTGGSSLTKYKHQSPWALSGQRFSDQNSMQGPRLHVPADKYEQQIQKQQNKIDQNVYTVSQTPEKELERPVEIINVQTGLSAKIKRQLEEMNKIAEIQQQRANQQLLNQKLHPSIGPNLVQEFQKYDPNSFYNSYTMQTPNPNQYQLQSNFKQNPVATYNQQLQQFSNLDKWQYQAPSIPIVEKTYVDKPPKVKNPSKGILEKQAPRDFQQKEEKYVHFYEVPVQKSAKMATCAFKNKVSRVKNAQLEQLERDTALKEQLQTTYFQKQTQKRQTGGDETVINFQLAKEQNATTKLYNNSAQSLEKIRSVKAQQNVEFYNIKNQPAKQITILKKERVLFTGQQKLPEISQAGPASKKALQLIAEKRIQNVMVGPGSYQLNAQAKRSFNAFSEENKIE</sequence>
<name>A0A146K2E3_9EUKA</name>
<protein>
    <submittedName>
        <fullName evidence="1">Uncharacterized protein</fullName>
    </submittedName>
</protein>
<accession>A0A146K2E3</accession>
<dbReference type="AlphaFoldDB" id="A0A146K2E3"/>
<proteinExistence type="predicted"/>
<reference evidence="1" key="1">
    <citation type="submission" date="2015-07" db="EMBL/GenBank/DDBJ databases">
        <title>Adaptation to a free-living lifestyle via gene acquisitions in the diplomonad Trepomonas sp. PC1.</title>
        <authorList>
            <person name="Xu F."/>
            <person name="Jerlstrom-Hultqvist J."/>
            <person name="Kolisko M."/>
            <person name="Simpson A.G.B."/>
            <person name="Roger A.J."/>
            <person name="Svard S.G."/>
            <person name="Andersson J.O."/>
        </authorList>
    </citation>
    <scope>NUCLEOTIDE SEQUENCE</scope>
    <source>
        <strain evidence="1">PC1</strain>
    </source>
</reference>
<dbReference type="EMBL" id="GDID01005544">
    <property type="protein sequence ID" value="JAP91062.1"/>
    <property type="molecule type" value="Transcribed_RNA"/>
</dbReference>
<organism evidence="1">
    <name type="scientific">Trepomonas sp. PC1</name>
    <dbReference type="NCBI Taxonomy" id="1076344"/>
    <lineage>
        <taxon>Eukaryota</taxon>
        <taxon>Metamonada</taxon>
        <taxon>Diplomonadida</taxon>
        <taxon>Hexamitidae</taxon>
        <taxon>Hexamitinae</taxon>
        <taxon>Trepomonas</taxon>
    </lineage>
</organism>